<dbReference type="OMA" id="FCAKYKE"/>
<keyword evidence="2" id="KW-0325">Glycoprotein</keyword>
<name>B4JYH8_DROGR</name>
<dbReference type="SUPFAM" id="SSF52833">
    <property type="entry name" value="Thioredoxin-like"/>
    <property type="match status" value="1"/>
</dbReference>
<reference evidence="3 4" key="1">
    <citation type="journal article" date="2007" name="Nature">
        <title>Evolution of genes and genomes on the Drosophila phylogeny.</title>
        <authorList>
            <consortium name="Drosophila 12 Genomes Consortium"/>
            <person name="Clark A.G."/>
            <person name="Eisen M.B."/>
            <person name="Smith D.R."/>
            <person name="Bergman C.M."/>
            <person name="Oliver B."/>
            <person name="Markow T.A."/>
            <person name="Kaufman T.C."/>
            <person name="Kellis M."/>
            <person name="Gelbart W."/>
            <person name="Iyer V.N."/>
            <person name="Pollard D.A."/>
            <person name="Sackton T.B."/>
            <person name="Larracuente A.M."/>
            <person name="Singh N.D."/>
            <person name="Abad J.P."/>
            <person name="Abt D.N."/>
            <person name="Adryan B."/>
            <person name="Aguade M."/>
            <person name="Akashi H."/>
            <person name="Anderson W.W."/>
            <person name="Aquadro C.F."/>
            <person name="Ardell D.H."/>
            <person name="Arguello R."/>
            <person name="Artieri C.G."/>
            <person name="Barbash D.A."/>
            <person name="Barker D."/>
            <person name="Barsanti P."/>
            <person name="Batterham P."/>
            <person name="Batzoglou S."/>
            <person name="Begun D."/>
            <person name="Bhutkar A."/>
            <person name="Blanco E."/>
            <person name="Bosak S.A."/>
            <person name="Bradley R.K."/>
            <person name="Brand A.D."/>
            <person name="Brent M.R."/>
            <person name="Brooks A.N."/>
            <person name="Brown R.H."/>
            <person name="Butlin R.K."/>
            <person name="Caggese C."/>
            <person name="Calvi B.R."/>
            <person name="Bernardo de Carvalho A."/>
            <person name="Caspi A."/>
            <person name="Castrezana S."/>
            <person name="Celniker S.E."/>
            <person name="Chang J.L."/>
            <person name="Chapple C."/>
            <person name="Chatterji S."/>
            <person name="Chinwalla A."/>
            <person name="Civetta A."/>
            <person name="Clifton S.W."/>
            <person name="Comeron J.M."/>
            <person name="Costello J.C."/>
            <person name="Coyne J.A."/>
            <person name="Daub J."/>
            <person name="David R.G."/>
            <person name="Delcher A.L."/>
            <person name="Delehaunty K."/>
            <person name="Do C.B."/>
            <person name="Ebling H."/>
            <person name="Edwards K."/>
            <person name="Eickbush T."/>
            <person name="Evans J.D."/>
            <person name="Filipski A."/>
            <person name="Findeiss S."/>
            <person name="Freyhult E."/>
            <person name="Fulton L."/>
            <person name="Fulton R."/>
            <person name="Garcia A.C."/>
            <person name="Gardiner A."/>
            <person name="Garfield D.A."/>
            <person name="Garvin B.E."/>
            <person name="Gibson G."/>
            <person name="Gilbert D."/>
            <person name="Gnerre S."/>
            <person name="Godfrey J."/>
            <person name="Good R."/>
            <person name="Gotea V."/>
            <person name="Gravely B."/>
            <person name="Greenberg A.J."/>
            <person name="Griffiths-Jones S."/>
            <person name="Gross S."/>
            <person name="Guigo R."/>
            <person name="Gustafson E.A."/>
            <person name="Haerty W."/>
            <person name="Hahn M.W."/>
            <person name="Halligan D.L."/>
            <person name="Halpern A.L."/>
            <person name="Halter G.M."/>
            <person name="Han M.V."/>
            <person name="Heger A."/>
            <person name="Hillier L."/>
            <person name="Hinrichs A.S."/>
            <person name="Holmes I."/>
            <person name="Hoskins R.A."/>
            <person name="Hubisz M.J."/>
            <person name="Hultmark D."/>
            <person name="Huntley M.A."/>
            <person name="Jaffe D.B."/>
            <person name="Jagadeeshan S."/>
            <person name="Jeck W.R."/>
            <person name="Johnson J."/>
            <person name="Jones C.D."/>
            <person name="Jordan W.C."/>
            <person name="Karpen G.H."/>
            <person name="Kataoka E."/>
            <person name="Keightley P.D."/>
            <person name="Kheradpour P."/>
            <person name="Kirkness E.F."/>
            <person name="Koerich L.B."/>
            <person name="Kristiansen K."/>
            <person name="Kudrna D."/>
            <person name="Kulathinal R.J."/>
            <person name="Kumar S."/>
            <person name="Kwok R."/>
            <person name="Lander E."/>
            <person name="Langley C.H."/>
            <person name="Lapoint R."/>
            <person name="Lazzaro B.P."/>
            <person name="Lee S.J."/>
            <person name="Levesque L."/>
            <person name="Li R."/>
            <person name="Lin C.F."/>
            <person name="Lin M.F."/>
            <person name="Lindblad-Toh K."/>
            <person name="Llopart A."/>
            <person name="Long M."/>
            <person name="Low L."/>
            <person name="Lozovsky E."/>
            <person name="Lu J."/>
            <person name="Luo M."/>
            <person name="Machado C.A."/>
            <person name="Makalowski W."/>
            <person name="Marzo M."/>
            <person name="Matsuda M."/>
            <person name="Matzkin L."/>
            <person name="McAllister B."/>
            <person name="McBride C.S."/>
            <person name="McKernan B."/>
            <person name="McKernan K."/>
            <person name="Mendez-Lago M."/>
            <person name="Minx P."/>
            <person name="Mollenhauer M.U."/>
            <person name="Montooth K."/>
            <person name="Mount S.M."/>
            <person name="Mu X."/>
            <person name="Myers E."/>
            <person name="Negre B."/>
            <person name="Newfeld S."/>
            <person name="Nielsen R."/>
            <person name="Noor M.A."/>
            <person name="O'Grady P."/>
            <person name="Pachter L."/>
            <person name="Papaceit M."/>
            <person name="Parisi M.J."/>
            <person name="Parisi M."/>
            <person name="Parts L."/>
            <person name="Pedersen J.S."/>
            <person name="Pesole G."/>
            <person name="Phillippy A.M."/>
            <person name="Ponting C.P."/>
            <person name="Pop M."/>
            <person name="Porcelli D."/>
            <person name="Powell J.R."/>
            <person name="Prohaska S."/>
            <person name="Pruitt K."/>
            <person name="Puig M."/>
            <person name="Quesneville H."/>
            <person name="Ram K.R."/>
            <person name="Rand D."/>
            <person name="Rasmussen M.D."/>
            <person name="Reed L.K."/>
            <person name="Reenan R."/>
            <person name="Reily A."/>
            <person name="Remington K.A."/>
            <person name="Rieger T.T."/>
            <person name="Ritchie M.G."/>
            <person name="Robin C."/>
            <person name="Rogers Y.H."/>
            <person name="Rohde C."/>
            <person name="Rozas J."/>
            <person name="Rubenfield M.J."/>
            <person name="Ruiz A."/>
            <person name="Russo S."/>
            <person name="Salzberg S.L."/>
            <person name="Sanchez-Gracia A."/>
            <person name="Saranga D.J."/>
            <person name="Sato H."/>
            <person name="Schaeffer S.W."/>
            <person name="Schatz M.C."/>
            <person name="Schlenke T."/>
            <person name="Schwartz R."/>
            <person name="Segarra C."/>
            <person name="Singh R.S."/>
            <person name="Sirot L."/>
            <person name="Sirota M."/>
            <person name="Sisneros N.B."/>
            <person name="Smith C.D."/>
            <person name="Smith T.F."/>
            <person name="Spieth J."/>
            <person name="Stage D.E."/>
            <person name="Stark A."/>
            <person name="Stephan W."/>
            <person name="Strausberg R.L."/>
            <person name="Strempel S."/>
            <person name="Sturgill D."/>
            <person name="Sutton G."/>
            <person name="Sutton G.G."/>
            <person name="Tao W."/>
            <person name="Teichmann S."/>
            <person name="Tobari Y.N."/>
            <person name="Tomimura Y."/>
            <person name="Tsolas J.M."/>
            <person name="Valente V.L."/>
            <person name="Venter E."/>
            <person name="Venter J.C."/>
            <person name="Vicario S."/>
            <person name="Vieira F.G."/>
            <person name="Vilella A.J."/>
            <person name="Villasante A."/>
            <person name="Walenz B."/>
            <person name="Wang J."/>
            <person name="Wasserman M."/>
            <person name="Watts T."/>
            <person name="Wilson D."/>
            <person name="Wilson R.K."/>
            <person name="Wing R.A."/>
            <person name="Wolfner M.F."/>
            <person name="Wong A."/>
            <person name="Wong G.K."/>
            <person name="Wu C.I."/>
            <person name="Wu G."/>
            <person name="Yamamoto D."/>
            <person name="Yang H.P."/>
            <person name="Yang S.P."/>
            <person name="Yorke J.A."/>
            <person name="Yoshida K."/>
            <person name="Zdobnov E."/>
            <person name="Zhang P."/>
            <person name="Zhang Y."/>
            <person name="Zimin A.V."/>
            <person name="Baldwin J."/>
            <person name="Abdouelleil A."/>
            <person name="Abdulkadir J."/>
            <person name="Abebe A."/>
            <person name="Abera B."/>
            <person name="Abreu J."/>
            <person name="Acer S.C."/>
            <person name="Aftuck L."/>
            <person name="Alexander A."/>
            <person name="An P."/>
            <person name="Anderson E."/>
            <person name="Anderson S."/>
            <person name="Arachi H."/>
            <person name="Azer M."/>
            <person name="Bachantsang P."/>
            <person name="Barry A."/>
            <person name="Bayul T."/>
            <person name="Berlin A."/>
            <person name="Bessette D."/>
            <person name="Bloom T."/>
            <person name="Blye J."/>
            <person name="Boguslavskiy L."/>
            <person name="Bonnet C."/>
            <person name="Boukhgalter B."/>
            <person name="Bourzgui I."/>
            <person name="Brown A."/>
            <person name="Cahill P."/>
            <person name="Channer S."/>
            <person name="Cheshatsang Y."/>
            <person name="Chuda L."/>
            <person name="Citroen M."/>
            <person name="Collymore A."/>
            <person name="Cooke P."/>
            <person name="Costello M."/>
            <person name="D'Aco K."/>
            <person name="Daza R."/>
            <person name="De Haan G."/>
            <person name="DeGray S."/>
            <person name="DeMaso C."/>
            <person name="Dhargay N."/>
            <person name="Dooley K."/>
            <person name="Dooley E."/>
            <person name="Doricent M."/>
            <person name="Dorje P."/>
            <person name="Dorjee K."/>
            <person name="Dupes A."/>
            <person name="Elong R."/>
            <person name="Falk J."/>
            <person name="Farina A."/>
            <person name="Faro S."/>
            <person name="Ferguson D."/>
            <person name="Fisher S."/>
            <person name="Foley C.D."/>
            <person name="Franke A."/>
            <person name="Friedrich D."/>
            <person name="Gadbois L."/>
            <person name="Gearin G."/>
            <person name="Gearin C.R."/>
            <person name="Giannoukos G."/>
            <person name="Goode T."/>
            <person name="Graham J."/>
            <person name="Grandbois E."/>
            <person name="Grewal S."/>
            <person name="Gyaltsen K."/>
            <person name="Hafez N."/>
            <person name="Hagos B."/>
            <person name="Hall J."/>
            <person name="Henson C."/>
            <person name="Hollinger A."/>
            <person name="Honan T."/>
            <person name="Huard M.D."/>
            <person name="Hughes L."/>
            <person name="Hurhula B."/>
            <person name="Husby M.E."/>
            <person name="Kamat A."/>
            <person name="Kanga B."/>
            <person name="Kashin S."/>
            <person name="Khazanovich D."/>
            <person name="Kisner P."/>
            <person name="Lance K."/>
            <person name="Lara M."/>
            <person name="Lee W."/>
            <person name="Lennon N."/>
            <person name="Letendre F."/>
            <person name="LeVine R."/>
            <person name="Lipovsky A."/>
            <person name="Liu X."/>
            <person name="Liu J."/>
            <person name="Liu S."/>
            <person name="Lokyitsang T."/>
            <person name="Lokyitsang Y."/>
            <person name="Lubonja R."/>
            <person name="Lui A."/>
            <person name="MacDonald P."/>
            <person name="Magnisalis V."/>
            <person name="Maru K."/>
            <person name="Matthews C."/>
            <person name="McCusker W."/>
            <person name="McDonough S."/>
            <person name="Mehta T."/>
            <person name="Meldrim J."/>
            <person name="Meneus L."/>
            <person name="Mihai O."/>
            <person name="Mihalev A."/>
            <person name="Mihova T."/>
            <person name="Mittelman R."/>
            <person name="Mlenga V."/>
            <person name="Montmayeur A."/>
            <person name="Mulrain L."/>
            <person name="Navidi A."/>
            <person name="Naylor J."/>
            <person name="Negash T."/>
            <person name="Nguyen T."/>
            <person name="Nguyen N."/>
            <person name="Nicol R."/>
            <person name="Norbu C."/>
            <person name="Norbu N."/>
            <person name="Novod N."/>
            <person name="O'Neill B."/>
            <person name="Osman S."/>
            <person name="Markiewicz E."/>
            <person name="Oyono O.L."/>
            <person name="Patti C."/>
            <person name="Phunkhang P."/>
            <person name="Pierre F."/>
            <person name="Priest M."/>
            <person name="Raghuraman S."/>
            <person name="Rege F."/>
            <person name="Reyes R."/>
            <person name="Rise C."/>
            <person name="Rogov P."/>
            <person name="Ross K."/>
            <person name="Ryan E."/>
            <person name="Settipalli S."/>
            <person name="Shea T."/>
            <person name="Sherpa N."/>
            <person name="Shi L."/>
            <person name="Shih D."/>
            <person name="Sparrow T."/>
            <person name="Spaulding J."/>
            <person name="Stalker J."/>
            <person name="Stange-Thomann N."/>
            <person name="Stavropoulos S."/>
            <person name="Stone C."/>
            <person name="Strader C."/>
            <person name="Tesfaye S."/>
            <person name="Thomson T."/>
            <person name="Thoulutsang Y."/>
            <person name="Thoulutsang D."/>
            <person name="Topham K."/>
            <person name="Topping I."/>
            <person name="Tsamla T."/>
            <person name="Vassiliev H."/>
            <person name="Vo A."/>
            <person name="Wangchuk T."/>
            <person name="Wangdi T."/>
            <person name="Weiand M."/>
            <person name="Wilkinson J."/>
            <person name="Wilson A."/>
            <person name="Yadav S."/>
            <person name="Young G."/>
            <person name="Yu Q."/>
            <person name="Zembek L."/>
            <person name="Zhong D."/>
            <person name="Zimmer A."/>
            <person name="Zwirko Z."/>
            <person name="Jaffe D.B."/>
            <person name="Alvarez P."/>
            <person name="Brockman W."/>
            <person name="Butler J."/>
            <person name="Chin C."/>
            <person name="Gnerre S."/>
            <person name="Grabherr M."/>
            <person name="Kleber M."/>
            <person name="Mauceli E."/>
            <person name="MacCallum I."/>
        </authorList>
    </citation>
    <scope>NUCLEOTIDE SEQUENCE [LARGE SCALE GENOMIC DNA]</scope>
    <source>
        <strain evidence="4">Tucson 15287-2541.00</strain>
    </source>
</reference>
<dbReference type="eggNOG" id="KOG3160">
    <property type="taxonomic scope" value="Eukaryota"/>
</dbReference>
<comment type="similarity">
    <text evidence="1">Belongs to the GILT family.</text>
</comment>
<dbReference type="EMBL" id="CH916377">
    <property type="protein sequence ID" value="EDV90740.1"/>
    <property type="molecule type" value="Genomic_DNA"/>
</dbReference>
<dbReference type="Proteomes" id="UP000001070">
    <property type="component" value="Unassembled WGS sequence"/>
</dbReference>
<dbReference type="Gene3D" id="3.40.30.10">
    <property type="entry name" value="Glutaredoxin"/>
    <property type="match status" value="1"/>
</dbReference>
<dbReference type="PhylomeDB" id="B4JYH8"/>
<dbReference type="InParanoid" id="B4JYH8"/>
<evidence type="ECO:0000313" key="4">
    <source>
        <dbReference type="Proteomes" id="UP000001070"/>
    </source>
</evidence>
<dbReference type="GO" id="GO:0016671">
    <property type="term" value="F:oxidoreductase activity, acting on a sulfur group of donors, disulfide as acceptor"/>
    <property type="evidence" value="ECO:0007669"/>
    <property type="project" value="InterPro"/>
</dbReference>
<dbReference type="InterPro" id="IPR004911">
    <property type="entry name" value="Interferon-induced_GILT"/>
</dbReference>
<evidence type="ECO:0000313" key="3">
    <source>
        <dbReference type="EMBL" id="EDV90740.1"/>
    </source>
</evidence>
<dbReference type="OrthoDB" id="958254at2759"/>
<organism evidence="4">
    <name type="scientific">Drosophila grimshawi</name>
    <name type="common">Hawaiian fruit fly</name>
    <name type="synonym">Idiomyia grimshawi</name>
    <dbReference type="NCBI Taxonomy" id="7222"/>
    <lineage>
        <taxon>Eukaryota</taxon>
        <taxon>Metazoa</taxon>
        <taxon>Ecdysozoa</taxon>
        <taxon>Arthropoda</taxon>
        <taxon>Hexapoda</taxon>
        <taxon>Insecta</taxon>
        <taxon>Pterygota</taxon>
        <taxon>Neoptera</taxon>
        <taxon>Endopterygota</taxon>
        <taxon>Diptera</taxon>
        <taxon>Brachycera</taxon>
        <taxon>Muscomorpha</taxon>
        <taxon>Ephydroidea</taxon>
        <taxon>Drosophilidae</taxon>
        <taxon>Drosophila</taxon>
        <taxon>Hawaiian Drosophila</taxon>
    </lineage>
</organism>
<keyword evidence="4" id="KW-1185">Reference proteome</keyword>
<accession>B4JYH8</accession>
<protein>
    <submittedName>
        <fullName evidence="3">GH14296</fullName>
    </submittedName>
</protein>
<evidence type="ECO:0000256" key="2">
    <source>
        <dbReference type="ARBA" id="ARBA00023180"/>
    </source>
</evidence>
<dbReference type="InterPro" id="IPR036249">
    <property type="entry name" value="Thioredoxin-like_sf"/>
</dbReference>
<dbReference type="PANTHER" id="PTHR13234">
    <property type="entry name" value="GAMMA-INTERFERON INDUCIBLE LYSOSOMAL THIOL REDUCTASE GILT"/>
    <property type="match status" value="1"/>
</dbReference>
<gene>
    <name evidence="3" type="primary">Dgri\GH14296</name>
    <name evidence="3" type="ORF">Dgri_GH14296</name>
</gene>
<dbReference type="Pfam" id="PF03227">
    <property type="entry name" value="GILT"/>
    <property type="match status" value="1"/>
</dbReference>
<dbReference type="AlphaFoldDB" id="B4JYH8"/>
<dbReference type="HOGENOM" id="CLU_066886_2_2_1"/>
<sequence length="193" mass="22224">MSRAQNERQNHRDNPKLPITLYYEALCPYCRRFVIQQLHPSMLRMDRLRYTDLMLVPYGNAKLIDDGDVSCQHGVNECELNAWHACILEHKSFEVAFKLIACMMRGLKNRLDSCATRFNINVSDVKRCKQSRSIADILKKYGDETAEVAFHGVPAIAVDHVYVEDDQSNLSDNFDAVFCGKYEAKFNIRLPNC</sequence>
<dbReference type="PANTHER" id="PTHR13234:SF73">
    <property type="entry name" value="GILT-LIKE PROTEIN 2-RELATED"/>
    <property type="match status" value="1"/>
</dbReference>
<evidence type="ECO:0000256" key="1">
    <source>
        <dbReference type="ARBA" id="ARBA00005679"/>
    </source>
</evidence>
<proteinExistence type="inferred from homology"/>